<evidence type="ECO:0000313" key="1">
    <source>
        <dbReference type="EMBL" id="MDC8830275.1"/>
    </source>
</evidence>
<reference evidence="1 2" key="1">
    <citation type="submission" date="2022-10" db="EMBL/GenBank/DDBJ databases">
        <title>Alteromonas sp. chi3 Genome sequencing.</title>
        <authorList>
            <person name="Park S."/>
        </authorList>
    </citation>
    <scope>NUCLEOTIDE SEQUENCE [LARGE SCALE GENOMIC DNA]</scope>
    <source>
        <strain evidence="2">chi3</strain>
    </source>
</reference>
<dbReference type="Proteomes" id="UP001218788">
    <property type="component" value="Unassembled WGS sequence"/>
</dbReference>
<dbReference type="EMBL" id="JAQQXP010000001">
    <property type="protein sequence ID" value="MDC8830275.1"/>
    <property type="molecule type" value="Genomic_DNA"/>
</dbReference>
<proteinExistence type="predicted"/>
<dbReference type="RefSeq" id="WP_273639032.1">
    <property type="nucleotide sequence ID" value="NZ_JAQQXP010000001.1"/>
</dbReference>
<name>A0ABT5KZT2_9ALTE</name>
<evidence type="ECO:0000313" key="2">
    <source>
        <dbReference type="Proteomes" id="UP001218788"/>
    </source>
</evidence>
<protein>
    <submittedName>
        <fullName evidence="1">Fis family transcriptional regulator</fullName>
    </submittedName>
</protein>
<sequence>MKKTDRKRDNVLRETLTEVCEAALERYPGFVWLTHFANYSEFPDSLSVWCIFDTEAQLASADTASLTALINHQLEHVGIKVKNIQKHVSFDTEEACRIAHGGNWKRRFSSQQH</sequence>
<comment type="caution">
    <text evidence="1">The sequence shown here is derived from an EMBL/GenBank/DDBJ whole genome shotgun (WGS) entry which is preliminary data.</text>
</comment>
<gene>
    <name evidence="1" type="ORF">OIK42_05805</name>
</gene>
<accession>A0ABT5KZT2</accession>
<organism evidence="1 2">
    <name type="scientific">Alteromonas gilva</name>
    <dbReference type="NCBI Taxonomy" id="2987522"/>
    <lineage>
        <taxon>Bacteria</taxon>
        <taxon>Pseudomonadati</taxon>
        <taxon>Pseudomonadota</taxon>
        <taxon>Gammaproteobacteria</taxon>
        <taxon>Alteromonadales</taxon>
        <taxon>Alteromonadaceae</taxon>
        <taxon>Alteromonas/Salinimonas group</taxon>
        <taxon>Alteromonas</taxon>
    </lineage>
</organism>
<keyword evidence="2" id="KW-1185">Reference proteome</keyword>